<evidence type="ECO:0000313" key="2">
    <source>
        <dbReference type="Proteomes" id="UP001601303"/>
    </source>
</evidence>
<evidence type="ECO:0000313" key="1">
    <source>
        <dbReference type="EMBL" id="MFE9600545.1"/>
    </source>
</evidence>
<dbReference type="EMBL" id="JBIAHM010000006">
    <property type="protein sequence ID" value="MFE9600545.1"/>
    <property type="molecule type" value="Genomic_DNA"/>
</dbReference>
<sequence>MVYLLYSGFAGRSDRRAAVAAAVVAGESLIFLANGASCPLTEPAVPLGGSRAPVTDIYLPKWLAHNLPALHVPLVVAAALLHARNRRRKAS</sequence>
<dbReference type="Proteomes" id="UP001601303">
    <property type="component" value="Unassembled WGS sequence"/>
</dbReference>
<reference evidence="1 2" key="1">
    <citation type="submission" date="2024-10" db="EMBL/GenBank/DDBJ databases">
        <title>The Natural Products Discovery Center: Release of the First 8490 Sequenced Strains for Exploring Actinobacteria Biosynthetic Diversity.</title>
        <authorList>
            <person name="Kalkreuter E."/>
            <person name="Kautsar S.A."/>
            <person name="Yang D."/>
            <person name="Bader C.D."/>
            <person name="Teijaro C.N."/>
            <person name="Fluegel L."/>
            <person name="Davis C.M."/>
            <person name="Simpson J.R."/>
            <person name="Lauterbach L."/>
            <person name="Steele A.D."/>
            <person name="Gui C."/>
            <person name="Meng S."/>
            <person name="Li G."/>
            <person name="Viehrig K."/>
            <person name="Ye F."/>
            <person name="Su P."/>
            <person name="Kiefer A.F."/>
            <person name="Nichols A."/>
            <person name="Cepeda A.J."/>
            <person name="Yan W."/>
            <person name="Fan B."/>
            <person name="Jiang Y."/>
            <person name="Adhikari A."/>
            <person name="Zheng C.-J."/>
            <person name="Schuster L."/>
            <person name="Cowan T.M."/>
            <person name="Smanski M.J."/>
            <person name="Chevrette M.G."/>
            <person name="De Carvalho L.P.S."/>
            <person name="Shen B."/>
        </authorList>
    </citation>
    <scope>NUCLEOTIDE SEQUENCE [LARGE SCALE GENOMIC DNA]</scope>
    <source>
        <strain evidence="1 2">NPDC006488</strain>
    </source>
</reference>
<dbReference type="RefSeq" id="WP_388107663.1">
    <property type="nucleotide sequence ID" value="NZ_JBIAHM010000006.1"/>
</dbReference>
<organism evidence="1 2">
    <name type="scientific">Streptomyces hokutonensis</name>
    <dbReference type="NCBI Taxonomy" id="1306990"/>
    <lineage>
        <taxon>Bacteria</taxon>
        <taxon>Bacillati</taxon>
        <taxon>Actinomycetota</taxon>
        <taxon>Actinomycetes</taxon>
        <taxon>Kitasatosporales</taxon>
        <taxon>Streptomycetaceae</taxon>
        <taxon>Streptomyces</taxon>
    </lineage>
</organism>
<keyword evidence="2" id="KW-1185">Reference proteome</keyword>
<name>A0ABW6M6X9_9ACTN</name>
<gene>
    <name evidence="1" type="ORF">ACFYNQ_18465</name>
</gene>
<comment type="caution">
    <text evidence="1">The sequence shown here is derived from an EMBL/GenBank/DDBJ whole genome shotgun (WGS) entry which is preliminary data.</text>
</comment>
<accession>A0ABW6M6X9</accession>
<proteinExistence type="predicted"/>
<protein>
    <submittedName>
        <fullName evidence="1">Uncharacterized protein</fullName>
    </submittedName>
</protein>